<sequence length="440" mass="48685">MDNETKRAESLFLAGEFAESLSLLKELAKDPANGRDQYLLGLFYFYAVEVRWNGDRFLELVDSGWRAGDVLSGFFILYRDGEGNKKEMTEKYVEHMKKLLPMAKAGDPFAMRQIAILYERGLGRKINMDQAYDWYVRSAEKGLCLSMADAGRIAMDESFSRYDPKLAFTWFLKGAALGYHEAELRLGDCFYGAIGVEEDKEKAATCFERASNHGNGEASDALGTMYVLGDGISQDMDKAYEFFTKGAEQGSPSCMYKLGDCYLYGRGTEINYEKAMDLYLAAWDKGNVPAGRSIGRMHLLGLAKNSDASEGFRWIEKAADTGDIDAIASLGDCYVNGAGTEVDEEKGRTLLEEAAEQGQAEAICELGELALRDQDGDGAVRRFKEAAAQGYPRAENFLGLCYATGIGGTRNLRAAEECFRRSDAQGDPDAKLLMQQYLNA</sequence>
<protein>
    <recommendedName>
        <fullName evidence="3">HcpA family protein</fullName>
    </recommendedName>
</protein>
<dbReference type="Proteomes" id="UP000320585">
    <property type="component" value="Chromosome"/>
</dbReference>
<organism evidence="1 2">
    <name type="scientific">Dialister hominis</name>
    <dbReference type="NCBI Taxonomy" id="2582419"/>
    <lineage>
        <taxon>Bacteria</taxon>
        <taxon>Bacillati</taxon>
        <taxon>Bacillota</taxon>
        <taxon>Negativicutes</taxon>
        <taxon>Veillonellales</taxon>
        <taxon>Veillonellaceae</taxon>
        <taxon>Dialister</taxon>
    </lineage>
</organism>
<accession>A0A8D5A331</accession>
<dbReference type="KEGG" id="dho:Dia5BBH33_19680"/>
<gene>
    <name evidence="1" type="ORF">Dia5BBH33_19680</name>
</gene>
<dbReference type="AlphaFoldDB" id="A0A8D5A331"/>
<evidence type="ECO:0008006" key="3">
    <source>
        <dbReference type="Google" id="ProtNLM"/>
    </source>
</evidence>
<dbReference type="SMART" id="SM00671">
    <property type="entry name" value="SEL1"/>
    <property type="match status" value="9"/>
</dbReference>
<dbReference type="InterPro" id="IPR050767">
    <property type="entry name" value="Sel1_AlgK"/>
</dbReference>
<dbReference type="PANTHER" id="PTHR11102">
    <property type="entry name" value="SEL-1-LIKE PROTEIN"/>
    <property type="match status" value="1"/>
</dbReference>
<evidence type="ECO:0000313" key="2">
    <source>
        <dbReference type="Proteomes" id="UP000320585"/>
    </source>
</evidence>
<dbReference type="Gene3D" id="1.25.40.10">
    <property type="entry name" value="Tetratricopeptide repeat domain"/>
    <property type="match status" value="1"/>
</dbReference>
<proteinExistence type="predicted"/>
<dbReference type="SUPFAM" id="SSF81901">
    <property type="entry name" value="HCP-like"/>
    <property type="match status" value="2"/>
</dbReference>
<dbReference type="InterPro" id="IPR006597">
    <property type="entry name" value="Sel1-like"/>
</dbReference>
<name>A0A8D5A331_9FIRM</name>
<dbReference type="PANTHER" id="PTHR11102:SF160">
    <property type="entry name" value="ERAD-ASSOCIATED E3 UBIQUITIN-PROTEIN LIGASE COMPONENT HRD3"/>
    <property type="match status" value="1"/>
</dbReference>
<reference evidence="2" key="1">
    <citation type="submission" date="2019-05" db="EMBL/GenBank/DDBJ databases">
        <title>Complete genome sequencing of Dialister sp. strain 5BBH33.</title>
        <authorList>
            <person name="Sakamoto M."/>
            <person name="Murakami T."/>
            <person name="Mori H."/>
        </authorList>
    </citation>
    <scope>NUCLEOTIDE SEQUENCE [LARGE SCALE GENOMIC DNA]</scope>
    <source>
        <strain evidence="2">5BBH33</strain>
    </source>
</reference>
<keyword evidence="2" id="KW-1185">Reference proteome</keyword>
<dbReference type="InterPro" id="IPR011990">
    <property type="entry name" value="TPR-like_helical_dom_sf"/>
</dbReference>
<evidence type="ECO:0000313" key="1">
    <source>
        <dbReference type="EMBL" id="BBK26033.1"/>
    </source>
</evidence>
<dbReference type="Pfam" id="PF08238">
    <property type="entry name" value="Sel1"/>
    <property type="match status" value="8"/>
</dbReference>
<dbReference type="EMBL" id="AP019697">
    <property type="protein sequence ID" value="BBK26033.1"/>
    <property type="molecule type" value="Genomic_DNA"/>
</dbReference>
<dbReference type="GeneID" id="92717170"/>
<dbReference type="RefSeq" id="WP_162297583.1">
    <property type="nucleotide sequence ID" value="NZ_AP019697.1"/>
</dbReference>